<proteinExistence type="predicted"/>
<accession>A0A8E2JMX5</accession>
<sequence>MLPTVLCWGRCLTPLASRRGRGGVFQHPGISASSRRKTSNYSTAYTVVSRRTKYLHTCCQNTKVTICCDGCGENSISWPGRYAIPPQIRHSGSSHHSEVEFADCSCKAVTPAAVPQPDLDILSVDPWSSKEEVQYGLGPQSGPHGVLKNSFPTAF</sequence>
<gene>
    <name evidence="1" type="ORF">AOQ84DRAFT_163344</name>
</gene>
<evidence type="ECO:0000313" key="2">
    <source>
        <dbReference type="Proteomes" id="UP000250140"/>
    </source>
</evidence>
<dbReference type="Proteomes" id="UP000250140">
    <property type="component" value="Unassembled WGS sequence"/>
</dbReference>
<dbReference type="AlphaFoldDB" id="A0A8E2JMX5"/>
<reference evidence="1 2" key="1">
    <citation type="journal article" date="2016" name="Nat. Commun.">
        <title>Ectomycorrhizal ecology is imprinted in the genome of the dominant symbiotic fungus Cenococcum geophilum.</title>
        <authorList>
            <consortium name="DOE Joint Genome Institute"/>
            <person name="Peter M."/>
            <person name="Kohler A."/>
            <person name="Ohm R.A."/>
            <person name="Kuo A."/>
            <person name="Krutzmann J."/>
            <person name="Morin E."/>
            <person name="Arend M."/>
            <person name="Barry K.W."/>
            <person name="Binder M."/>
            <person name="Choi C."/>
            <person name="Clum A."/>
            <person name="Copeland A."/>
            <person name="Grisel N."/>
            <person name="Haridas S."/>
            <person name="Kipfer T."/>
            <person name="LaButti K."/>
            <person name="Lindquist E."/>
            <person name="Lipzen A."/>
            <person name="Maire R."/>
            <person name="Meier B."/>
            <person name="Mihaltcheva S."/>
            <person name="Molinier V."/>
            <person name="Murat C."/>
            <person name="Poggeler S."/>
            <person name="Quandt C.A."/>
            <person name="Sperisen C."/>
            <person name="Tritt A."/>
            <person name="Tisserant E."/>
            <person name="Crous P.W."/>
            <person name="Henrissat B."/>
            <person name="Nehls U."/>
            <person name="Egli S."/>
            <person name="Spatafora J.W."/>
            <person name="Grigoriev I.V."/>
            <person name="Martin F.M."/>
        </authorList>
    </citation>
    <scope>NUCLEOTIDE SEQUENCE [LARGE SCALE GENOMIC DNA]</scope>
    <source>
        <strain evidence="1 2">CBS 207.34</strain>
    </source>
</reference>
<name>A0A8E2JMX5_9PEZI</name>
<dbReference type="EMBL" id="KV750840">
    <property type="protein sequence ID" value="OCL02972.1"/>
    <property type="molecule type" value="Genomic_DNA"/>
</dbReference>
<organism evidence="1 2">
    <name type="scientific">Glonium stellatum</name>
    <dbReference type="NCBI Taxonomy" id="574774"/>
    <lineage>
        <taxon>Eukaryota</taxon>
        <taxon>Fungi</taxon>
        <taxon>Dikarya</taxon>
        <taxon>Ascomycota</taxon>
        <taxon>Pezizomycotina</taxon>
        <taxon>Dothideomycetes</taxon>
        <taxon>Pleosporomycetidae</taxon>
        <taxon>Gloniales</taxon>
        <taxon>Gloniaceae</taxon>
        <taxon>Glonium</taxon>
    </lineage>
</organism>
<evidence type="ECO:0000313" key="1">
    <source>
        <dbReference type="EMBL" id="OCL02972.1"/>
    </source>
</evidence>
<keyword evidence="2" id="KW-1185">Reference proteome</keyword>
<protein>
    <submittedName>
        <fullName evidence="1">Uncharacterized protein</fullName>
    </submittedName>
</protein>